<name>X1NE00_9ZZZZ</name>
<reference evidence="1" key="1">
    <citation type="journal article" date="2014" name="Front. Microbiol.">
        <title>High frequency of phylogenetically diverse reductive dehalogenase-homologous genes in deep subseafloor sedimentary metagenomes.</title>
        <authorList>
            <person name="Kawai M."/>
            <person name="Futagami T."/>
            <person name="Toyoda A."/>
            <person name="Takaki Y."/>
            <person name="Nishi S."/>
            <person name="Hori S."/>
            <person name="Arai W."/>
            <person name="Tsubouchi T."/>
            <person name="Morono Y."/>
            <person name="Uchiyama I."/>
            <person name="Ito T."/>
            <person name="Fujiyama A."/>
            <person name="Inagaki F."/>
            <person name="Takami H."/>
        </authorList>
    </citation>
    <scope>NUCLEOTIDE SEQUENCE</scope>
    <source>
        <strain evidence="1">Expedition CK06-06</strain>
    </source>
</reference>
<evidence type="ECO:0000313" key="1">
    <source>
        <dbReference type="EMBL" id="GAI28431.1"/>
    </source>
</evidence>
<dbReference type="EMBL" id="BARV01014011">
    <property type="protein sequence ID" value="GAI28431.1"/>
    <property type="molecule type" value="Genomic_DNA"/>
</dbReference>
<protein>
    <submittedName>
        <fullName evidence="1">Uncharacterized protein</fullName>
    </submittedName>
</protein>
<comment type="caution">
    <text evidence="1">The sequence shown here is derived from an EMBL/GenBank/DDBJ whole genome shotgun (WGS) entry which is preliminary data.</text>
</comment>
<dbReference type="AlphaFoldDB" id="X1NE00"/>
<proteinExistence type="predicted"/>
<gene>
    <name evidence="1" type="ORF">S06H3_24845</name>
</gene>
<accession>X1NE00</accession>
<organism evidence="1">
    <name type="scientific">marine sediment metagenome</name>
    <dbReference type="NCBI Taxonomy" id="412755"/>
    <lineage>
        <taxon>unclassified sequences</taxon>
        <taxon>metagenomes</taxon>
        <taxon>ecological metagenomes</taxon>
    </lineage>
</organism>
<sequence>EKANFEDTVAVNEKEEIGLHPLGQREESLRPSFFPYEI</sequence>
<feature type="non-terminal residue" evidence="1">
    <location>
        <position position="1"/>
    </location>
</feature>